<reference evidence="12" key="1">
    <citation type="submission" date="2020-09" db="EMBL/GenBank/DDBJ databases">
        <title>A novel bacterium of genus Neiella, isolated from South China Sea.</title>
        <authorList>
            <person name="Huang H."/>
            <person name="Mo K."/>
            <person name="Hu Y."/>
        </authorList>
    </citation>
    <scope>NUCLEOTIDE SEQUENCE</scope>
    <source>
        <strain evidence="12">HB171785</strain>
    </source>
</reference>
<dbReference type="InterPro" id="IPR043502">
    <property type="entry name" value="DNA/RNA_pol_sf"/>
</dbReference>
<dbReference type="Proteomes" id="UP000638014">
    <property type="component" value="Unassembled WGS sequence"/>
</dbReference>
<evidence type="ECO:0000256" key="10">
    <source>
        <dbReference type="HAMAP-Rule" id="MF_01470"/>
    </source>
</evidence>
<evidence type="ECO:0000256" key="5">
    <source>
        <dbReference type="ARBA" id="ARBA00022842"/>
    </source>
</evidence>
<dbReference type="AlphaFoldDB" id="A0A8J6QGX2"/>
<keyword evidence="13" id="KW-1185">Reference proteome</keyword>
<dbReference type="CDD" id="cd09634">
    <property type="entry name" value="Cas1_I-II-III"/>
    <property type="match status" value="1"/>
</dbReference>
<dbReference type="Pfam" id="PF01867">
    <property type="entry name" value="Cas_Cas1"/>
    <property type="match status" value="1"/>
</dbReference>
<comment type="caution">
    <text evidence="12">The sequence shown here is derived from an EMBL/GenBank/DDBJ whole genome shotgun (WGS) entry which is preliminary data.</text>
</comment>
<evidence type="ECO:0000313" key="13">
    <source>
        <dbReference type="Proteomes" id="UP000638014"/>
    </source>
</evidence>
<dbReference type="GO" id="GO:0051607">
    <property type="term" value="P:defense response to virus"/>
    <property type="evidence" value="ECO:0007669"/>
    <property type="project" value="UniProtKB-UniRule"/>
</dbReference>
<evidence type="ECO:0000259" key="11">
    <source>
        <dbReference type="PROSITE" id="PS50878"/>
    </source>
</evidence>
<comment type="similarity">
    <text evidence="10">Belongs to the CRISPR-associated endonuclease Cas1 family.</text>
</comment>
<sequence length="696" mass="78485">MISLNSCITSAALSAAFERVAENNGAPGIDGMSIRQFRQHQERYLGQLQQDLVAKSWQPSALKCISIAKANGSERKLAIPTVRDRVVHTAIAQALVPLWESEFERCSDGYRPGLSYMDAIKRLEQLRDQGYLYVVDADIKSYFDHIDHAVLTHQIKQLIKDEALAKLILHAAFTPQRLPQSSKSPAFGVAFGKGVAQGSSLSPLLSNLYLDPLDEALLDCGFEAIRYADDFVVMCQTAQGSQLALEVVRAQVASLQLQLNEAKTQLTDFNKGFTFLGMGFVENLVMPMSEHSERAWLNTPIDPPSESDEPLEANEAEVEPRVVFDEFAWSTKLGAQQAQLQQYVLEQQADIKQSTQSGLSRSQVARLRSVYIKRQGAVLALNQGQFVIKNKGECLQKVPSSTVDLIYLFGAIHPTLAVIRFCFEQQIPLIFMTQSGQWLGALGYSHHADPKIIRAQANDSMNNQTALSHSRFFVHQKVNNQLYLLNRWKKYGLPVDQSALNCIRQARNSLREASAIEQLRGYEGIAGRHYFGQLKCWLGKTWQFTGRNRQPPRDPVNAMLSYGYQLLYHNIHALIVVRGLEPKFGYLHQQRSGFASLALDVMEPWRAFVVDEIVLKLVLRQHLTSNQFQTSSSGCNMSKEARKMFVGAFEQRMQQQFSHPILKIKTDIRRFMDLQILELRNLIATGEGKLTPLRLR</sequence>
<dbReference type="Gene3D" id="1.20.120.920">
    <property type="entry name" value="CRISPR-associated endonuclease Cas1, C-terminal domain"/>
    <property type="match status" value="1"/>
</dbReference>
<evidence type="ECO:0000256" key="2">
    <source>
        <dbReference type="ARBA" id="ARBA00022723"/>
    </source>
</evidence>
<feature type="domain" description="Reverse transcriptase" evidence="11">
    <location>
        <begin position="46"/>
        <end position="280"/>
    </location>
</feature>
<dbReference type="GO" id="GO:0003677">
    <property type="term" value="F:DNA binding"/>
    <property type="evidence" value="ECO:0007669"/>
    <property type="project" value="UniProtKB-KW"/>
</dbReference>
<evidence type="ECO:0000256" key="8">
    <source>
        <dbReference type="ARBA" id="ARBA00023211"/>
    </source>
</evidence>
<dbReference type="HAMAP" id="MF_01470">
    <property type="entry name" value="Cas1"/>
    <property type="match status" value="1"/>
</dbReference>
<comment type="subunit">
    <text evidence="9 10">Homodimer, forms a heterotetramer with a Cas2 homodimer.</text>
</comment>
<dbReference type="EC" id="3.1.-.-" evidence="10"/>
<accession>A0A8J6QGX2</accession>
<dbReference type="SUPFAM" id="SSF56672">
    <property type="entry name" value="DNA/RNA polymerases"/>
    <property type="match status" value="1"/>
</dbReference>
<dbReference type="InterPro" id="IPR042206">
    <property type="entry name" value="CRISPR-assoc_Cas1_C"/>
</dbReference>
<dbReference type="InterPro" id="IPR042211">
    <property type="entry name" value="CRISPR-assoc_Cas1_N"/>
</dbReference>
<gene>
    <name evidence="10 12" type="primary">cas1</name>
    <name evidence="12" type="ORF">IC617_07600</name>
</gene>
<protein>
    <recommendedName>
        <fullName evidence="10">CRISPR-associated endonuclease Cas1</fullName>
        <ecNumber evidence="10">3.1.-.-</ecNumber>
    </recommendedName>
</protein>
<dbReference type="PANTHER" id="PTHR34353:SF2">
    <property type="entry name" value="CRISPR-ASSOCIATED ENDONUCLEASE CAS1 1"/>
    <property type="match status" value="1"/>
</dbReference>
<dbReference type="EMBL" id="JACXAF010000008">
    <property type="protein sequence ID" value="MBD1389285.1"/>
    <property type="molecule type" value="Genomic_DNA"/>
</dbReference>
<comment type="cofactor">
    <cofactor evidence="10">
        <name>Mg(2+)</name>
        <dbReference type="ChEBI" id="CHEBI:18420"/>
    </cofactor>
    <cofactor evidence="10">
        <name>Mn(2+)</name>
        <dbReference type="ChEBI" id="CHEBI:29035"/>
    </cofactor>
</comment>
<evidence type="ECO:0000256" key="1">
    <source>
        <dbReference type="ARBA" id="ARBA00022722"/>
    </source>
</evidence>
<dbReference type="PANTHER" id="PTHR34353">
    <property type="entry name" value="CRISPR-ASSOCIATED ENDONUCLEASE CAS1 1"/>
    <property type="match status" value="1"/>
</dbReference>
<keyword evidence="4 10" id="KW-0378">Hydrolase</keyword>
<dbReference type="GO" id="GO:0043571">
    <property type="term" value="P:maintenance of CRISPR repeat elements"/>
    <property type="evidence" value="ECO:0007669"/>
    <property type="project" value="UniProtKB-UniRule"/>
</dbReference>
<keyword evidence="2 10" id="KW-0479">Metal-binding</keyword>
<name>A0A8J6QGX2_9GAMM</name>
<evidence type="ECO:0000256" key="3">
    <source>
        <dbReference type="ARBA" id="ARBA00022759"/>
    </source>
</evidence>
<keyword evidence="5 10" id="KW-0460">Magnesium</keyword>
<keyword evidence="3 10" id="KW-0255">Endonuclease</keyword>
<evidence type="ECO:0000313" key="12">
    <source>
        <dbReference type="EMBL" id="MBD1389285.1"/>
    </source>
</evidence>
<feature type="binding site" evidence="10">
    <location>
        <position position="523"/>
    </location>
    <ligand>
        <name>Mn(2+)</name>
        <dbReference type="ChEBI" id="CHEBI:29035"/>
    </ligand>
</feature>
<dbReference type="Pfam" id="PF00078">
    <property type="entry name" value="RVT_1"/>
    <property type="match status" value="1"/>
</dbReference>
<feature type="binding site" evidence="10">
    <location>
        <position position="588"/>
    </location>
    <ligand>
        <name>Mn(2+)</name>
        <dbReference type="ChEBI" id="CHEBI:29035"/>
    </ligand>
</feature>
<dbReference type="CDD" id="cd01651">
    <property type="entry name" value="RT_G2_intron"/>
    <property type="match status" value="1"/>
</dbReference>
<evidence type="ECO:0000256" key="6">
    <source>
        <dbReference type="ARBA" id="ARBA00023118"/>
    </source>
</evidence>
<dbReference type="InterPro" id="IPR050646">
    <property type="entry name" value="Cas1"/>
</dbReference>
<keyword evidence="6 10" id="KW-0051">Antiviral defense</keyword>
<dbReference type="RefSeq" id="WP_191144390.1">
    <property type="nucleotide sequence ID" value="NZ_JACXAF010000008.1"/>
</dbReference>
<dbReference type="InterPro" id="IPR002729">
    <property type="entry name" value="CRISPR-assoc_Cas1"/>
</dbReference>
<dbReference type="GO" id="GO:0016787">
    <property type="term" value="F:hydrolase activity"/>
    <property type="evidence" value="ECO:0007669"/>
    <property type="project" value="UniProtKB-KW"/>
</dbReference>
<keyword evidence="7 10" id="KW-0238">DNA-binding</keyword>
<dbReference type="PROSITE" id="PS50878">
    <property type="entry name" value="RT_POL"/>
    <property type="match status" value="1"/>
</dbReference>
<dbReference type="InterPro" id="IPR000477">
    <property type="entry name" value="RT_dom"/>
</dbReference>
<evidence type="ECO:0000256" key="7">
    <source>
        <dbReference type="ARBA" id="ARBA00023125"/>
    </source>
</evidence>
<organism evidence="12 13">
    <name type="scientific">Neiella litorisoli</name>
    <dbReference type="NCBI Taxonomy" id="2771431"/>
    <lineage>
        <taxon>Bacteria</taxon>
        <taxon>Pseudomonadati</taxon>
        <taxon>Pseudomonadota</taxon>
        <taxon>Gammaproteobacteria</taxon>
        <taxon>Alteromonadales</taxon>
        <taxon>Echinimonadaceae</taxon>
        <taxon>Neiella</taxon>
    </lineage>
</organism>
<evidence type="ECO:0000256" key="4">
    <source>
        <dbReference type="ARBA" id="ARBA00022801"/>
    </source>
</evidence>
<keyword evidence="8 10" id="KW-0464">Manganese</keyword>
<dbReference type="NCBIfam" id="TIGR00287">
    <property type="entry name" value="cas1"/>
    <property type="match status" value="1"/>
</dbReference>
<comment type="function">
    <text evidence="10">CRISPR (clustered regularly interspaced short palindromic repeat), is an adaptive immune system that provides protection against mobile genetic elements (viruses, transposable elements and conjugative plasmids). CRISPR clusters contain spacers, sequences complementary to antecedent mobile elements, and target invading nucleic acids. CRISPR clusters are transcribed and processed into CRISPR RNA (crRNA). Acts as a dsDNA endonuclease. Involved in the integration of spacer DNA into the CRISPR cassette.</text>
</comment>
<keyword evidence="1 10" id="KW-0540">Nuclease</keyword>
<dbReference type="GO" id="GO:0004519">
    <property type="term" value="F:endonuclease activity"/>
    <property type="evidence" value="ECO:0007669"/>
    <property type="project" value="UniProtKB-UniRule"/>
</dbReference>
<dbReference type="GO" id="GO:0046872">
    <property type="term" value="F:metal ion binding"/>
    <property type="evidence" value="ECO:0007669"/>
    <property type="project" value="UniProtKB-UniRule"/>
</dbReference>
<dbReference type="Gene3D" id="3.100.10.20">
    <property type="entry name" value="CRISPR-associated endonuclease Cas1, N-terminal domain"/>
    <property type="match status" value="1"/>
</dbReference>
<proteinExistence type="inferred from homology"/>
<feature type="binding site" evidence="10">
    <location>
        <position position="603"/>
    </location>
    <ligand>
        <name>Mn(2+)</name>
        <dbReference type="ChEBI" id="CHEBI:29035"/>
    </ligand>
</feature>
<evidence type="ECO:0000256" key="9">
    <source>
        <dbReference type="ARBA" id="ARBA00038592"/>
    </source>
</evidence>